<sequence length="311" mass="34184">MTSSIDQQWTIINPTNTMATTDSQPETQAPAPTTEPKIELTINAKPAEKEAHKNCTCNANPPKLNRNDTVDSDSEEEWYTRSRPQRRAPIRRYSVSPVRIRTAPPLPVSTMLSSSTQLLAKAGDFDGIADMPYPARSSAYLTTYPFTDRDVKKHAWLIASGVEDTFMSDLGGRADAGDDDNGAEFPALVRTRRRDRSPFYDPGTSDIPSIYLSRALDPSVVPEDSALNVRFLIVVQNRARPAGSKLMVAESRKAAGIMMFYEALTGNSIVFVGAVVHSCKRMARMKVKRVESLEEAVTLQQDGEGVVGVVC</sequence>
<feature type="compositionally biased region" description="Low complexity" evidence="1">
    <location>
        <begin position="24"/>
        <end position="35"/>
    </location>
</feature>
<proteinExistence type="predicted"/>
<gene>
    <name evidence="3" type="ORF">BS50DRAFT_198705</name>
</gene>
<name>A0A2T2N5U7_CORCC</name>
<feature type="transmembrane region" description="Helical" evidence="2">
    <location>
        <begin position="254"/>
        <end position="276"/>
    </location>
</feature>
<dbReference type="Proteomes" id="UP000240883">
    <property type="component" value="Unassembled WGS sequence"/>
</dbReference>
<accession>A0A2T2N5U7</accession>
<evidence type="ECO:0000256" key="2">
    <source>
        <dbReference type="SAM" id="Phobius"/>
    </source>
</evidence>
<dbReference type="EMBL" id="KZ678147">
    <property type="protein sequence ID" value="PSN60822.1"/>
    <property type="molecule type" value="Genomic_DNA"/>
</dbReference>
<keyword evidence="4" id="KW-1185">Reference proteome</keyword>
<dbReference type="AlphaFoldDB" id="A0A2T2N5U7"/>
<keyword evidence="2" id="KW-0472">Membrane</keyword>
<dbReference type="OrthoDB" id="3795027at2759"/>
<feature type="compositionally biased region" description="Polar residues" evidence="1">
    <location>
        <begin position="1"/>
        <end position="23"/>
    </location>
</feature>
<evidence type="ECO:0000313" key="3">
    <source>
        <dbReference type="EMBL" id="PSN60822.1"/>
    </source>
</evidence>
<feature type="region of interest" description="Disordered" evidence="1">
    <location>
        <begin position="1"/>
        <end position="83"/>
    </location>
</feature>
<protein>
    <submittedName>
        <fullName evidence="3">Uncharacterized protein</fullName>
    </submittedName>
</protein>
<reference evidence="3 4" key="1">
    <citation type="journal article" date="2018" name="Front. Microbiol.">
        <title>Genome-Wide Analysis of Corynespora cassiicola Leaf Fall Disease Putative Effectors.</title>
        <authorList>
            <person name="Lopez D."/>
            <person name="Ribeiro S."/>
            <person name="Label P."/>
            <person name="Fumanal B."/>
            <person name="Venisse J.S."/>
            <person name="Kohler A."/>
            <person name="de Oliveira R.R."/>
            <person name="Labutti K."/>
            <person name="Lipzen A."/>
            <person name="Lail K."/>
            <person name="Bauer D."/>
            <person name="Ohm R.A."/>
            <person name="Barry K.W."/>
            <person name="Spatafora J."/>
            <person name="Grigoriev I.V."/>
            <person name="Martin F.M."/>
            <person name="Pujade-Renaud V."/>
        </authorList>
    </citation>
    <scope>NUCLEOTIDE SEQUENCE [LARGE SCALE GENOMIC DNA]</scope>
    <source>
        <strain evidence="3 4">Philippines</strain>
    </source>
</reference>
<organism evidence="3 4">
    <name type="scientific">Corynespora cassiicola Philippines</name>
    <dbReference type="NCBI Taxonomy" id="1448308"/>
    <lineage>
        <taxon>Eukaryota</taxon>
        <taxon>Fungi</taxon>
        <taxon>Dikarya</taxon>
        <taxon>Ascomycota</taxon>
        <taxon>Pezizomycotina</taxon>
        <taxon>Dothideomycetes</taxon>
        <taxon>Pleosporomycetidae</taxon>
        <taxon>Pleosporales</taxon>
        <taxon>Corynesporascaceae</taxon>
        <taxon>Corynespora</taxon>
    </lineage>
</organism>
<evidence type="ECO:0000256" key="1">
    <source>
        <dbReference type="SAM" id="MobiDB-lite"/>
    </source>
</evidence>
<keyword evidence="2" id="KW-1133">Transmembrane helix</keyword>
<keyword evidence="2" id="KW-0812">Transmembrane</keyword>
<evidence type="ECO:0000313" key="4">
    <source>
        <dbReference type="Proteomes" id="UP000240883"/>
    </source>
</evidence>